<reference evidence="2" key="1">
    <citation type="submission" date="2020-10" db="EMBL/GenBank/DDBJ databases">
        <authorList>
            <person name="Gilroy R."/>
        </authorList>
    </citation>
    <scope>NUCLEOTIDE SEQUENCE</scope>
    <source>
        <strain evidence="2">3924</strain>
    </source>
</reference>
<accession>A0A940IE58</accession>
<reference evidence="2" key="2">
    <citation type="journal article" date="2021" name="PeerJ">
        <title>Extensive microbial diversity within the chicken gut microbiome revealed by metagenomics and culture.</title>
        <authorList>
            <person name="Gilroy R."/>
            <person name="Ravi A."/>
            <person name="Getino M."/>
            <person name="Pursley I."/>
            <person name="Horton D.L."/>
            <person name="Alikhan N.F."/>
            <person name="Baker D."/>
            <person name="Gharbi K."/>
            <person name="Hall N."/>
            <person name="Watson M."/>
            <person name="Adriaenssens E.M."/>
            <person name="Foster-Nyarko E."/>
            <person name="Jarju S."/>
            <person name="Secka A."/>
            <person name="Antonio M."/>
            <person name="Oren A."/>
            <person name="Chaudhuri R.R."/>
            <person name="La Ragione R."/>
            <person name="Hildebrand F."/>
            <person name="Pallen M.J."/>
        </authorList>
    </citation>
    <scope>NUCLEOTIDE SEQUENCE</scope>
    <source>
        <strain evidence="2">3924</strain>
    </source>
</reference>
<protein>
    <submittedName>
        <fullName evidence="2">WYL domain-containing protein</fullName>
    </submittedName>
</protein>
<dbReference type="Proteomes" id="UP000712007">
    <property type="component" value="Unassembled WGS sequence"/>
</dbReference>
<evidence type="ECO:0000313" key="3">
    <source>
        <dbReference type="Proteomes" id="UP000712007"/>
    </source>
</evidence>
<proteinExistence type="predicted"/>
<comment type="caution">
    <text evidence="2">The sequence shown here is derived from an EMBL/GenBank/DDBJ whole genome shotgun (WGS) entry which is preliminary data.</text>
</comment>
<dbReference type="InterPro" id="IPR057727">
    <property type="entry name" value="WCX_dom"/>
</dbReference>
<dbReference type="AlphaFoldDB" id="A0A940IE58"/>
<gene>
    <name evidence="2" type="ORF">IAC51_04855</name>
</gene>
<dbReference type="EMBL" id="JADIMV010000081">
    <property type="protein sequence ID" value="MBO8439963.1"/>
    <property type="molecule type" value="Genomic_DNA"/>
</dbReference>
<dbReference type="Pfam" id="PF25583">
    <property type="entry name" value="WCX"/>
    <property type="match status" value="1"/>
</dbReference>
<organism evidence="2 3">
    <name type="scientific">Candidatus Aphodosoma intestinipullorum</name>
    <dbReference type="NCBI Taxonomy" id="2840674"/>
    <lineage>
        <taxon>Bacteria</taxon>
        <taxon>Pseudomonadati</taxon>
        <taxon>Bacteroidota</taxon>
        <taxon>Bacteroidia</taxon>
        <taxon>Bacteroidales</taxon>
        <taxon>Candidatus Aphodosoma</taxon>
    </lineage>
</organism>
<evidence type="ECO:0000259" key="1">
    <source>
        <dbReference type="Pfam" id="PF25583"/>
    </source>
</evidence>
<evidence type="ECO:0000313" key="2">
    <source>
        <dbReference type="EMBL" id="MBO8439963.1"/>
    </source>
</evidence>
<feature type="domain" description="WCX" evidence="1">
    <location>
        <begin position="140"/>
        <end position="216"/>
    </location>
</feature>
<sequence length="216" mass="24629">MNLQRILIIDRCLRDTRRKWTLQDLIDACRCTESNSRRSVQADIELMRSKERGYSAPIVVVDRKYYTYSDEQYSLLKQALTGQDVDSVMSAIETIGGYCAFAQMSGVSSSLFQLHERIAVALGLPLPERPADNGEQSAEPQLVRLWIDAEMADEVRTRKLHETQFIEQEEIDGSINIRLNMPLTSELENFIVDNSCCVKVTSPASLQNRIKKRLAR</sequence>
<name>A0A940IE58_9BACT</name>